<feature type="domain" description="RNA polymerase sigma-70 region 2" evidence="6">
    <location>
        <begin position="188"/>
        <end position="255"/>
    </location>
</feature>
<dbReference type="InterPro" id="IPR039425">
    <property type="entry name" value="RNA_pol_sigma-70-like"/>
</dbReference>
<keyword evidence="9" id="KW-1185">Reference proteome</keyword>
<comment type="similarity">
    <text evidence="1">Belongs to the sigma-70 factor family. ECF subfamily.</text>
</comment>
<reference evidence="9" key="1">
    <citation type="journal article" date="2019" name="Int. J. Syst. Evol. Microbiol.">
        <title>The Global Catalogue of Microorganisms (GCM) 10K type strain sequencing project: providing services to taxonomists for standard genome sequencing and annotation.</title>
        <authorList>
            <consortium name="The Broad Institute Genomics Platform"/>
            <consortium name="The Broad Institute Genome Sequencing Center for Infectious Disease"/>
            <person name="Wu L."/>
            <person name="Ma J."/>
        </authorList>
    </citation>
    <scope>NUCLEOTIDE SEQUENCE [LARGE SCALE GENOMIC DNA]</scope>
    <source>
        <strain evidence="9">CCUG 56754</strain>
    </source>
</reference>
<evidence type="ECO:0000256" key="2">
    <source>
        <dbReference type="ARBA" id="ARBA00023015"/>
    </source>
</evidence>
<keyword evidence="5" id="KW-0804">Transcription</keyword>
<protein>
    <submittedName>
        <fullName evidence="8">Sigma-70 family RNA polymerase sigma factor</fullName>
    </submittedName>
</protein>
<dbReference type="Gene3D" id="3.30.450.40">
    <property type="match status" value="1"/>
</dbReference>
<dbReference type="NCBIfam" id="TIGR02950">
    <property type="entry name" value="SigM_subfam"/>
    <property type="match status" value="1"/>
</dbReference>
<evidence type="ECO:0000256" key="3">
    <source>
        <dbReference type="ARBA" id="ARBA00023082"/>
    </source>
</evidence>
<evidence type="ECO:0000313" key="9">
    <source>
        <dbReference type="Proteomes" id="UP001597040"/>
    </source>
</evidence>
<proteinExistence type="inferred from homology"/>
<comment type="caution">
    <text evidence="8">The sequence shown here is derived from an EMBL/GenBank/DDBJ whole genome shotgun (WGS) entry which is preliminary data.</text>
</comment>
<evidence type="ECO:0000259" key="7">
    <source>
        <dbReference type="Pfam" id="PF08281"/>
    </source>
</evidence>
<keyword evidence="3" id="KW-0731">Sigma factor</keyword>
<dbReference type="CDD" id="cd06171">
    <property type="entry name" value="Sigma70_r4"/>
    <property type="match status" value="1"/>
</dbReference>
<evidence type="ECO:0000256" key="1">
    <source>
        <dbReference type="ARBA" id="ARBA00010641"/>
    </source>
</evidence>
<dbReference type="PANTHER" id="PTHR43133:SF52">
    <property type="entry name" value="ECF RNA POLYMERASE SIGMA FACTOR SIGL"/>
    <property type="match status" value="1"/>
</dbReference>
<dbReference type="Pfam" id="PF08281">
    <property type="entry name" value="Sigma70_r4_2"/>
    <property type="match status" value="1"/>
</dbReference>
<dbReference type="InterPro" id="IPR014284">
    <property type="entry name" value="RNA_pol_sigma-70_dom"/>
</dbReference>
<dbReference type="EMBL" id="JBHTKJ010000035">
    <property type="protein sequence ID" value="MFD1039424.1"/>
    <property type="molecule type" value="Genomic_DNA"/>
</dbReference>
<dbReference type="Proteomes" id="UP001597040">
    <property type="component" value="Unassembled WGS sequence"/>
</dbReference>
<dbReference type="SUPFAM" id="SSF88946">
    <property type="entry name" value="Sigma2 domain of RNA polymerase sigma factors"/>
    <property type="match status" value="1"/>
</dbReference>
<dbReference type="InterPro" id="IPR007627">
    <property type="entry name" value="RNA_pol_sigma70_r2"/>
</dbReference>
<dbReference type="InterPro" id="IPR014296">
    <property type="entry name" value="RNA_pol_sigma-M_bacilli"/>
</dbReference>
<dbReference type="PANTHER" id="PTHR43133">
    <property type="entry name" value="RNA POLYMERASE ECF-TYPE SIGMA FACTO"/>
    <property type="match status" value="1"/>
</dbReference>
<dbReference type="Pfam" id="PF04542">
    <property type="entry name" value="Sigma70_r2"/>
    <property type="match status" value="1"/>
</dbReference>
<dbReference type="Gene3D" id="1.10.10.10">
    <property type="entry name" value="Winged helix-like DNA-binding domain superfamily/Winged helix DNA-binding domain"/>
    <property type="match status" value="1"/>
</dbReference>
<keyword evidence="2" id="KW-0805">Transcription regulation</keyword>
<dbReference type="InterPro" id="IPR013325">
    <property type="entry name" value="RNA_pol_sigma_r2"/>
</dbReference>
<dbReference type="InterPro" id="IPR029016">
    <property type="entry name" value="GAF-like_dom_sf"/>
</dbReference>
<dbReference type="InterPro" id="IPR013324">
    <property type="entry name" value="RNA_pol_sigma_r3/r4-like"/>
</dbReference>
<evidence type="ECO:0000256" key="5">
    <source>
        <dbReference type="ARBA" id="ARBA00023163"/>
    </source>
</evidence>
<dbReference type="NCBIfam" id="TIGR02937">
    <property type="entry name" value="sigma70-ECF"/>
    <property type="match status" value="1"/>
</dbReference>
<dbReference type="RefSeq" id="WP_390363082.1">
    <property type="nucleotide sequence ID" value="NZ_JBHTKJ010000035.1"/>
</dbReference>
<feature type="domain" description="RNA polymerase sigma factor 70 region 4 type 2" evidence="7">
    <location>
        <begin position="287"/>
        <end position="339"/>
    </location>
</feature>
<dbReference type="Gene3D" id="1.10.1740.10">
    <property type="match status" value="1"/>
</dbReference>
<evidence type="ECO:0000313" key="8">
    <source>
        <dbReference type="EMBL" id="MFD1039424.1"/>
    </source>
</evidence>
<organism evidence="8 9">
    <name type="scientific">Virgibacillus byunsanensis</name>
    <dbReference type="NCBI Taxonomy" id="570945"/>
    <lineage>
        <taxon>Bacteria</taxon>
        <taxon>Bacillati</taxon>
        <taxon>Bacillota</taxon>
        <taxon>Bacilli</taxon>
        <taxon>Bacillales</taxon>
        <taxon>Bacillaceae</taxon>
        <taxon>Virgibacillus</taxon>
    </lineage>
</organism>
<accession>A0ABW3LPM0</accession>
<dbReference type="SUPFAM" id="SSF88659">
    <property type="entry name" value="Sigma3 and sigma4 domains of RNA polymerase sigma factors"/>
    <property type="match status" value="1"/>
</dbReference>
<evidence type="ECO:0000256" key="4">
    <source>
        <dbReference type="ARBA" id="ARBA00023125"/>
    </source>
</evidence>
<sequence>MSTKQMYLEKLKATCENELKIDPNEKPTFKTKLSEKELEQKKSTYSDFLSLEKQFMKNVIWDIGSIPVLIVVSDNEGSIIEMYGDEAIQDQVHSLGITPRVQFCVECAGINSISMALDLGEAVQVFGKEHYHSCLYNTACISVPFHFTDSITGTVSIMTTMEHVKSSHLQALFSAVNVAKSFSKSEELYRLYYQEIYYYIFRMAKNEELAKDLCQETFVKVLNSIQSVEKGKSIRAWIYRIAHNTFVTWYRKDKRIDLIDFDTQKFEFTQSSYQQPEYYIEETERTEEIASYLSTLKEEYRTVLILREYEELSYQEIADVMNWKLSKVKTSIHRARLQLREHIVRL</sequence>
<dbReference type="InterPro" id="IPR013249">
    <property type="entry name" value="RNA_pol_sigma70_r4_t2"/>
</dbReference>
<name>A0ABW3LPM0_9BACI</name>
<keyword evidence="4" id="KW-0238">DNA-binding</keyword>
<evidence type="ECO:0000259" key="6">
    <source>
        <dbReference type="Pfam" id="PF04542"/>
    </source>
</evidence>
<gene>
    <name evidence="8" type="ORF">ACFQ3N_13620</name>
</gene>
<dbReference type="InterPro" id="IPR036388">
    <property type="entry name" value="WH-like_DNA-bd_sf"/>
</dbReference>